<evidence type="ECO:0000256" key="1">
    <source>
        <dbReference type="SAM" id="SignalP"/>
    </source>
</evidence>
<evidence type="ECO:0000313" key="3">
    <source>
        <dbReference type="Proteomes" id="UP000002725"/>
    </source>
</evidence>
<feature type="chain" id="PRO_5002823043" evidence="1">
    <location>
        <begin position="24"/>
        <end position="195"/>
    </location>
</feature>
<sequence>MTQIKNIIIAVAILTGLSSQALAASASGTTNVSVRVPEFIVLHYFSAITMNFDAPAAESLNEGSDDVNADWNGATDGNGLDAQSLMSASLELDGTATTVKLQNVWAVRGFSTSGNAKITITAANDTMSNGDSRIKVSNIKVSDGAQSGSSITTKLNGIAKDRATTGGIEMDLDFSNTTRAGSHTGAQYTITATTI</sequence>
<dbReference type="Proteomes" id="UP000002725">
    <property type="component" value="Chromosome"/>
</dbReference>
<reference evidence="2" key="1">
    <citation type="submission" date="2008-06" db="EMBL/GenBank/DDBJ databases">
        <title>Complete sequence of chromosome of Prosthecochloris aestuarii DSM 271.</title>
        <authorList>
            <consortium name="US DOE Joint Genome Institute"/>
            <person name="Lucas S."/>
            <person name="Copeland A."/>
            <person name="Lapidus A."/>
            <person name="Glavina del Rio T."/>
            <person name="Dalin E."/>
            <person name="Tice H."/>
            <person name="Bruce D."/>
            <person name="Goodwin L."/>
            <person name="Pitluck S."/>
            <person name="Schmutz J."/>
            <person name="Larimer F."/>
            <person name="Land M."/>
            <person name="Hauser L."/>
            <person name="Kyrpides N."/>
            <person name="Anderson I."/>
            <person name="Liu Z."/>
            <person name="Li T."/>
            <person name="Zhao F."/>
            <person name="Overmann J."/>
            <person name="Bryant D.A."/>
            <person name="Richardson P."/>
        </authorList>
    </citation>
    <scope>NUCLEOTIDE SEQUENCE [LARGE SCALE GENOMIC DNA]</scope>
    <source>
        <strain evidence="2">DSM 271</strain>
    </source>
</reference>
<dbReference type="EMBL" id="CP001108">
    <property type="protein sequence ID" value="ACF45110.1"/>
    <property type="molecule type" value="Genomic_DNA"/>
</dbReference>
<protein>
    <submittedName>
        <fullName evidence="2">Uncharacterized protein</fullName>
    </submittedName>
</protein>
<gene>
    <name evidence="2" type="ordered locus">Paes_0044</name>
</gene>
<accession>B4S978</accession>
<dbReference type="AlphaFoldDB" id="B4S978"/>
<feature type="signal peptide" evidence="1">
    <location>
        <begin position="1"/>
        <end position="23"/>
    </location>
</feature>
<dbReference type="HOGENOM" id="CLU_1297958_0_0_10"/>
<evidence type="ECO:0000313" key="2">
    <source>
        <dbReference type="EMBL" id="ACF45110.1"/>
    </source>
</evidence>
<dbReference type="KEGG" id="paa:Paes_0044"/>
<dbReference type="RefSeq" id="WP_012504647.1">
    <property type="nucleotide sequence ID" value="NC_011059.1"/>
</dbReference>
<proteinExistence type="predicted"/>
<name>B4S978_PROA2</name>
<keyword evidence="3" id="KW-1185">Reference proteome</keyword>
<dbReference type="eggNOG" id="ENOG5033QQQ">
    <property type="taxonomic scope" value="Bacteria"/>
</dbReference>
<organism evidence="2 3">
    <name type="scientific">Prosthecochloris aestuarii (strain DSM 271 / SK 413)</name>
    <dbReference type="NCBI Taxonomy" id="290512"/>
    <lineage>
        <taxon>Bacteria</taxon>
        <taxon>Pseudomonadati</taxon>
        <taxon>Chlorobiota</taxon>
        <taxon>Chlorobiia</taxon>
        <taxon>Chlorobiales</taxon>
        <taxon>Chlorobiaceae</taxon>
        <taxon>Prosthecochloris</taxon>
    </lineage>
</organism>
<keyword evidence="1" id="KW-0732">Signal</keyword>